<dbReference type="FunFam" id="3.30.160.60:FF:000132">
    <property type="entry name" value="PR domain zinc finger protein 1"/>
    <property type="match status" value="1"/>
</dbReference>
<feature type="domain" description="C2H2-type" evidence="15">
    <location>
        <begin position="666"/>
        <end position="693"/>
    </location>
</feature>
<evidence type="ECO:0000256" key="6">
    <source>
        <dbReference type="ARBA" id="ARBA00022833"/>
    </source>
</evidence>
<keyword evidence="12" id="KW-0539">Nucleus</keyword>
<keyword evidence="11" id="KW-0804">Transcription</keyword>
<dbReference type="PANTHER" id="PTHR16515:SF59">
    <property type="entry name" value="PR DOMAIN ZINC FINGER PROTEIN 1"/>
    <property type="match status" value="1"/>
</dbReference>
<dbReference type="InterPro" id="IPR036236">
    <property type="entry name" value="Znf_C2H2_sf"/>
</dbReference>
<dbReference type="InterPro" id="IPR044413">
    <property type="entry name" value="PRDM1_PR-SET"/>
</dbReference>
<dbReference type="PIRSF" id="PIRSF013212">
    <property type="entry name" value="PRDM1"/>
    <property type="match status" value="1"/>
</dbReference>
<dbReference type="FunFam" id="3.30.160.60:FF:000211">
    <property type="entry name" value="PR domain zinc finger protein 1"/>
    <property type="match status" value="1"/>
</dbReference>
<evidence type="ECO:0000256" key="14">
    <source>
        <dbReference type="SAM" id="MobiDB-lite"/>
    </source>
</evidence>
<dbReference type="GO" id="GO:0005634">
    <property type="term" value="C:nucleus"/>
    <property type="evidence" value="ECO:0007669"/>
    <property type="project" value="UniProtKB-SubCell"/>
</dbReference>
<sequence length="889" mass="100479">MVPRGGLDMPVVSSVTSEYENRTMDDDGWQEIREVDIDHVAVYRVPDRPEDEEDGTNRAEASLPRNLALKPSKATPNALGIFAKDYIPVGTRFGPFDGERYHASEVNHVTSKKFFWRIYKNEKEFYYLDGFDVKKSNWMRHVSPAFQASKQNLVACQVKGDIYFYTVKPIPPNNELLVWYCREYAQRMQAEIEICNGIRIQISPQGEPFGLQTPQIKGNYESHPIVDDHFQPKDYDAHQSIDILTPPEDSSDSDSENYALDFSVRGKVTRPTPEKMTRPACPTPPPTKEDEETEYKSSDFHRLKFKYARTKNRNESPERLDDSECEGRLTIVEDPEETKMGVKDNSDDVENKEGEDEEHENMETESNQYTPPEPSSPKCASSPKFPDDGLSRRESAFISYDGTLPRINSDYPMGFSPKILENLLTYRDNSSMQLLREFRRDSLKESVKIIAPNNSPQNPDSSSQSVRNIHTNKSGAAFVTSSSSHSHGMHSPDSTDRSHVSHRLSPPNSIPYSHSTAGGFLYGSAAPAIFPPHPFNMYPYGLSERMHLPLSGGHPFRPSTLTDYTAQMSSMPHPNTHPQLNLNPSHPMDPMKRNYFPMHSPPSAADRLQHSLQRPGSPGRGYRSLPYPLKKKDGKMHYECNVCSKTFGQLSNLKVHLRTHSGERPFMCNVCNKSFTQLAHLQKHHLVHTGEKPHQCDVCKKKFSSTSNLKTHLRLHNGQKPYACDLCPAKFTQFVHLKLHKRLHTNERPYTCQTCNKKYISASGLRTHWKTTSCRPNSVFYDGQHYEYPMTDLSDSDSTSPPVGLPITVPALHPNPSESSRFSNGMKISSYTDILSSPPLSNASSHDSYFSQRSAAESMYSVSSPPNSPDDGLSKCASVREIAHHIRAK</sequence>
<keyword evidence="3" id="KW-0479">Metal-binding</keyword>
<keyword evidence="6" id="KW-0862">Zinc</keyword>
<feature type="region of interest" description="Disordered" evidence="14">
    <location>
        <begin position="242"/>
        <end position="298"/>
    </location>
</feature>
<evidence type="ECO:0000256" key="13">
    <source>
        <dbReference type="PROSITE-ProRule" id="PRU00042"/>
    </source>
</evidence>
<dbReference type="Gene3D" id="3.30.160.60">
    <property type="entry name" value="Classic Zinc Finger"/>
    <property type="match status" value="5"/>
</dbReference>
<evidence type="ECO:0000256" key="11">
    <source>
        <dbReference type="ARBA" id="ARBA00023163"/>
    </source>
</evidence>
<accession>A0AAV6TYM9</accession>
<evidence type="ECO:0000256" key="12">
    <source>
        <dbReference type="ARBA" id="ARBA00023242"/>
    </source>
</evidence>
<dbReference type="GO" id="GO:0008757">
    <property type="term" value="F:S-adenosylmethionine-dependent methyltransferase activity"/>
    <property type="evidence" value="ECO:0007669"/>
    <property type="project" value="UniProtKB-ARBA"/>
</dbReference>
<feature type="domain" description="C2H2-type" evidence="15">
    <location>
        <begin position="694"/>
        <end position="721"/>
    </location>
</feature>
<evidence type="ECO:0000259" key="15">
    <source>
        <dbReference type="PROSITE" id="PS50157"/>
    </source>
</evidence>
<feature type="region of interest" description="Disordered" evidence="14">
    <location>
        <begin position="478"/>
        <end position="508"/>
    </location>
</feature>
<dbReference type="AlphaFoldDB" id="A0AAV6TYM9"/>
<dbReference type="FunFam" id="3.30.160.60:FF:000436">
    <property type="entry name" value="PR domain zinc finger protein 4"/>
    <property type="match status" value="1"/>
</dbReference>
<dbReference type="FunFam" id="3.30.160.60:FF:000833">
    <property type="entry name" value="PR domain zinc finger protein"/>
    <property type="match status" value="1"/>
</dbReference>
<evidence type="ECO:0000256" key="10">
    <source>
        <dbReference type="ARBA" id="ARBA00023130"/>
    </source>
</evidence>
<dbReference type="SUPFAM" id="SSF57667">
    <property type="entry name" value="beta-beta-alpha zinc fingers"/>
    <property type="match status" value="3"/>
</dbReference>
<evidence type="ECO:0000256" key="9">
    <source>
        <dbReference type="ARBA" id="ARBA00023125"/>
    </source>
</evidence>
<dbReference type="InterPro" id="IPR001214">
    <property type="entry name" value="SET_dom"/>
</dbReference>
<protein>
    <recommendedName>
        <fullName evidence="19">Blimp-1</fullName>
    </recommendedName>
</protein>
<dbReference type="GO" id="GO:0008270">
    <property type="term" value="F:zinc ion binding"/>
    <property type="evidence" value="ECO:0007669"/>
    <property type="project" value="UniProtKB-KW"/>
</dbReference>
<evidence type="ECO:0000256" key="8">
    <source>
        <dbReference type="ARBA" id="ARBA00023015"/>
    </source>
</evidence>
<dbReference type="InterPro" id="IPR046341">
    <property type="entry name" value="SET_dom_sf"/>
</dbReference>
<feature type="region of interest" description="Disordered" evidence="14">
    <location>
        <begin position="856"/>
        <end position="875"/>
    </location>
</feature>
<feature type="domain" description="C2H2-type" evidence="15">
    <location>
        <begin position="722"/>
        <end position="749"/>
    </location>
</feature>
<evidence type="ECO:0008006" key="19">
    <source>
        <dbReference type="Google" id="ProtNLM"/>
    </source>
</evidence>
<dbReference type="InterPro" id="IPR016608">
    <property type="entry name" value="PRDM1"/>
</dbReference>
<comment type="subcellular location">
    <subcellularLocation>
        <location evidence="1">Nucleus</location>
    </subcellularLocation>
</comment>
<dbReference type="GO" id="GO:0001227">
    <property type="term" value="F:DNA-binding transcription repressor activity, RNA polymerase II-specific"/>
    <property type="evidence" value="ECO:0007669"/>
    <property type="project" value="InterPro"/>
</dbReference>
<feature type="region of interest" description="Disordered" evidence="14">
    <location>
        <begin position="312"/>
        <end position="391"/>
    </location>
</feature>
<evidence type="ECO:0000256" key="1">
    <source>
        <dbReference type="ARBA" id="ARBA00004123"/>
    </source>
</evidence>
<feature type="domain" description="SET" evidence="16">
    <location>
        <begin position="65"/>
        <end position="181"/>
    </location>
</feature>
<dbReference type="PROSITE" id="PS50157">
    <property type="entry name" value="ZINC_FINGER_C2H2_2"/>
    <property type="match status" value="4"/>
</dbReference>
<keyword evidence="10" id="KW-1064">Adaptive immunity</keyword>
<dbReference type="Proteomes" id="UP000827092">
    <property type="component" value="Unassembled WGS sequence"/>
</dbReference>
<comment type="caution">
    <text evidence="17">The sequence shown here is derived from an EMBL/GenBank/DDBJ whole genome shotgun (WGS) entry which is preliminary data.</text>
</comment>
<dbReference type="Pfam" id="PF00096">
    <property type="entry name" value="zf-C2H2"/>
    <property type="match status" value="4"/>
</dbReference>
<keyword evidence="4" id="KW-0677">Repeat</keyword>
<evidence type="ECO:0000313" key="17">
    <source>
        <dbReference type="EMBL" id="KAG8176978.1"/>
    </source>
</evidence>
<feature type="compositionally biased region" description="Polar residues" evidence="14">
    <location>
        <begin position="856"/>
        <end position="865"/>
    </location>
</feature>
<evidence type="ECO:0000256" key="4">
    <source>
        <dbReference type="ARBA" id="ARBA00022737"/>
    </source>
</evidence>
<keyword evidence="9" id="KW-0238">DNA-binding</keyword>
<dbReference type="EMBL" id="JAFNEN010000833">
    <property type="protein sequence ID" value="KAG8176978.1"/>
    <property type="molecule type" value="Genomic_DNA"/>
</dbReference>
<dbReference type="GO" id="GO:0002250">
    <property type="term" value="P:adaptive immune response"/>
    <property type="evidence" value="ECO:0007669"/>
    <property type="project" value="UniProtKB-KW"/>
</dbReference>
<evidence type="ECO:0000259" key="16">
    <source>
        <dbReference type="PROSITE" id="PS50280"/>
    </source>
</evidence>
<reference evidence="17 18" key="1">
    <citation type="journal article" date="2022" name="Nat. Ecol. Evol.">
        <title>A masculinizing supergene underlies an exaggerated male reproductive morph in a spider.</title>
        <authorList>
            <person name="Hendrickx F."/>
            <person name="De Corte Z."/>
            <person name="Sonet G."/>
            <person name="Van Belleghem S.M."/>
            <person name="Kostlbacher S."/>
            <person name="Vangestel C."/>
        </authorList>
    </citation>
    <scope>NUCLEOTIDE SEQUENCE [LARGE SCALE GENOMIC DNA]</scope>
    <source>
        <strain evidence="17">W744_W776</strain>
    </source>
</reference>
<evidence type="ECO:0000256" key="3">
    <source>
        <dbReference type="ARBA" id="ARBA00022723"/>
    </source>
</evidence>
<dbReference type="SMART" id="SM00355">
    <property type="entry name" value="ZnF_C2H2"/>
    <property type="match status" value="5"/>
</dbReference>
<dbReference type="PANTHER" id="PTHR16515">
    <property type="entry name" value="PR DOMAIN ZINC FINGER PROTEIN"/>
    <property type="match status" value="1"/>
</dbReference>
<dbReference type="GO" id="GO:0008170">
    <property type="term" value="F:N-methyltransferase activity"/>
    <property type="evidence" value="ECO:0007669"/>
    <property type="project" value="UniProtKB-ARBA"/>
</dbReference>
<keyword evidence="18" id="KW-1185">Reference proteome</keyword>
<keyword evidence="2" id="KW-0399">Innate immunity</keyword>
<dbReference type="GO" id="GO:0045087">
    <property type="term" value="P:innate immune response"/>
    <property type="evidence" value="ECO:0007669"/>
    <property type="project" value="UniProtKB-KW"/>
</dbReference>
<dbReference type="GO" id="GO:0045165">
    <property type="term" value="P:cell fate commitment"/>
    <property type="evidence" value="ECO:0007669"/>
    <property type="project" value="TreeGrafter"/>
</dbReference>
<dbReference type="Gene3D" id="2.170.270.10">
    <property type="entry name" value="SET domain"/>
    <property type="match status" value="1"/>
</dbReference>
<evidence type="ECO:0000256" key="2">
    <source>
        <dbReference type="ARBA" id="ARBA00022588"/>
    </source>
</evidence>
<dbReference type="PROSITE" id="PS00028">
    <property type="entry name" value="ZINC_FINGER_C2H2_1"/>
    <property type="match status" value="4"/>
</dbReference>
<dbReference type="SMART" id="SM00317">
    <property type="entry name" value="SET"/>
    <property type="match status" value="1"/>
</dbReference>
<evidence type="ECO:0000256" key="5">
    <source>
        <dbReference type="ARBA" id="ARBA00022771"/>
    </source>
</evidence>
<evidence type="ECO:0000256" key="7">
    <source>
        <dbReference type="ARBA" id="ARBA00022859"/>
    </source>
</evidence>
<organism evidence="17 18">
    <name type="scientific">Oedothorax gibbosus</name>
    <dbReference type="NCBI Taxonomy" id="931172"/>
    <lineage>
        <taxon>Eukaryota</taxon>
        <taxon>Metazoa</taxon>
        <taxon>Ecdysozoa</taxon>
        <taxon>Arthropoda</taxon>
        <taxon>Chelicerata</taxon>
        <taxon>Arachnida</taxon>
        <taxon>Araneae</taxon>
        <taxon>Araneomorphae</taxon>
        <taxon>Entelegynae</taxon>
        <taxon>Araneoidea</taxon>
        <taxon>Linyphiidae</taxon>
        <taxon>Erigoninae</taxon>
        <taxon>Oedothorax</taxon>
    </lineage>
</organism>
<feature type="compositionally biased region" description="Low complexity" evidence="14">
    <location>
        <begin position="481"/>
        <end position="492"/>
    </location>
</feature>
<dbReference type="FunFam" id="3.30.160.60:FF:000748">
    <property type="entry name" value="PR domain zinc finger protein"/>
    <property type="match status" value="1"/>
</dbReference>
<proteinExistence type="predicted"/>
<name>A0AAV6TYM9_9ARAC</name>
<feature type="domain" description="C2H2-type" evidence="15">
    <location>
        <begin position="638"/>
        <end position="665"/>
    </location>
</feature>
<dbReference type="SUPFAM" id="SSF82199">
    <property type="entry name" value="SET domain"/>
    <property type="match status" value="1"/>
</dbReference>
<keyword evidence="7" id="KW-0391">Immunity</keyword>
<evidence type="ECO:0000313" key="18">
    <source>
        <dbReference type="Proteomes" id="UP000827092"/>
    </source>
</evidence>
<dbReference type="GO" id="GO:0000978">
    <property type="term" value="F:RNA polymerase II cis-regulatory region sequence-specific DNA binding"/>
    <property type="evidence" value="ECO:0007669"/>
    <property type="project" value="TreeGrafter"/>
</dbReference>
<gene>
    <name evidence="17" type="ORF">JTE90_024798</name>
</gene>
<dbReference type="InterPro" id="IPR050331">
    <property type="entry name" value="Zinc_finger"/>
</dbReference>
<keyword evidence="8" id="KW-0805">Transcription regulation</keyword>
<dbReference type="Pfam" id="PF21549">
    <property type="entry name" value="PRDM2_PR"/>
    <property type="match status" value="1"/>
</dbReference>
<feature type="region of interest" description="Disordered" evidence="14">
    <location>
        <begin position="602"/>
        <end position="623"/>
    </location>
</feature>
<dbReference type="CDD" id="cd19187">
    <property type="entry name" value="PR-SET_PRDM1"/>
    <property type="match status" value="1"/>
</dbReference>
<keyword evidence="5 13" id="KW-0863">Zinc-finger</keyword>
<feature type="compositionally biased region" description="Basic and acidic residues" evidence="14">
    <location>
        <begin position="312"/>
        <end position="327"/>
    </location>
</feature>
<dbReference type="GO" id="GO:0005737">
    <property type="term" value="C:cytoplasm"/>
    <property type="evidence" value="ECO:0007669"/>
    <property type="project" value="TreeGrafter"/>
</dbReference>
<dbReference type="GO" id="GO:0008276">
    <property type="term" value="F:protein methyltransferase activity"/>
    <property type="evidence" value="ECO:0007669"/>
    <property type="project" value="UniProtKB-ARBA"/>
</dbReference>
<feature type="compositionally biased region" description="Basic and acidic residues" evidence="14">
    <location>
        <begin position="337"/>
        <end position="352"/>
    </location>
</feature>
<dbReference type="PROSITE" id="PS50280">
    <property type="entry name" value="SET"/>
    <property type="match status" value="1"/>
</dbReference>
<dbReference type="InterPro" id="IPR013087">
    <property type="entry name" value="Znf_C2H2_type"/>
</dbReference>